<keyword evidence="2 8" id="KW-0812">Transmembrane</keyword>
<name>A0AAV4GJ10_9GAST</name>
<dbReference type="PANTHER" id="PTHR24243:SF208">
    <property type="entry name" value="PYROKININ-1 RECEPTOR"/>
    <property type="match status" value="1"/>
</dbReference>
<feature type="transmembrane region" description="Helical" evidence="8">
    <location>
        <begin position="37"/>
        <end position="59"/>
    </location>
</feature>
<dbReference type="SUPFAM" id="SSF81321">
    <property type="entry name" value="Family A G protein-coupled receptor-like"/>
    <property type="match status" value="1"/>
</dbReference>
<reference evidence="10 11" key="1">
    <citation type="journal article" date="2021" name="Elife">
        <title>Chloroplast acquisition without the gene transfer in kleptoplastic sea slugs, Plakobranchus ocellatus.</title>
        <authorList>
            <person name="Maeda T."/>
            <person name="Takahashi S."/>
            <person name="Yoshida T."/>
            <person name="Shimamura S."/>
            <person name="Takaki Y."/>
            <person name="Nagai Y."/>
            <person name="Toyoda A."/>
            <person name="Suzuki Y."/>
            <person name="Arimoto A."/>
            <person name="Ishii H."/>
            <person name="Satoh N."/>
            <person name="Nishiyama T."/>
            <person name="Hasebe M."/>
            <person name="Maruyama T."/>
            <person name="Minagawa J."/>
            <person name="Obokata J."/>
            <person name="Shigenobu S."/>
        </authorList>
    </citation>
    <scope>NUCLEOTIDE SEQUENCE [LARGE SCALE GENOMIC DNA]</scope>
</reference>
<feature type="transmembrane region" description="Helical" evidence="8">
    <location>
        <begin position="71"/>
        <end position="94"/>
    </location>
</feature>
<evidence type="ECO:0000256" key="2">
    <source>
        <dbReference type="ARBA" id="ARBA00022692"/>
    </source>
</evidence>
<feature type="domain" description="G-protein coupled receptors family 1 profile" evidence="9">
    <location>
        <begin position="50"/>
        <end position="333"/>
    </location>
</feature>
<dbReference type="Proteomes" id="UP000762676">
    <property type="component" value="Unassembled WGS sequence"/>
</dbReference>
<keyword evidence="6 10" id="KW-0675">Receptor</keyword>
<dbReference type="EMBL" id="BMAT01012087">
    <property type="protein sequence ID" value="GFR85513.1"/>
    <property type="molecule type" value="Genomic_DNA"/>
</dbReference>
<proteinExistence type="predicted"/>
<feature type="transmembrane region" description="Helical" evidence="8">
    <location>
        <begin position="270"/>
        <end position="290"/>
    </location>
</feature>
<feature type="transmembrane region" description="Helical" evidence="8">
    <location>
        <begin position="310"/>
        <end position="334"/>
    </location>
</feature>
<comment type="caution">
    <text evidence="10">The sequence shown here is derived from an EMBL/GenBank/DDBJ whole genome shotgun (WGS) entry which is preliminary data.</text>
</comment>
<evidence type="ECO:0000256" key="4">
    <source>
        <dbReference type="ARBA" id="ARBA00023040"/>
    </source>
</evidence>
<keyword evidence="7" id="KW-0807">Transducer</keyword>
<evidence type="ECO:0000256" key="6">
    <source>
        <dbReference type="ARBA" id="ARBA00023170"/>
    </source>
</evidence>
<dbReference type="GO" id="GO:0005886">
    <property type="term" value="C:plasma membrane"/>
    <property type="evidence" value="ECO:0007669"/>
    <property type="project" value="TreeGrafter"/>
</dbReference>
<dbReference type="GO" id="GO:0004930">
    <property type="term" value="F:G protein-coupled receptor activity"/>
    <property type="evidence" value="ECO:0007669"/>
    <property type="project" value="UniProtKB-KW"/>
</dbReference>
<organism evidence="10 11">
    <name type="scientific">Elysia marginata</name>
    <dbReference type="NCBI Taxonomy" id="1093978"/>
    <lineage>
        <taxon>Eukaryota</taxon>
        <taxon>Metazoa</taxon>
        <taxon>Spiralia</taxon>
        <taxon>Lophotrochozoa</taxon>
        <taxon>Mollusca</taxon>
        <taxon>Gastropoda</taxon>
        <taxon>Heterobranchia</taxon>
        <taxon>Euthyneura</taxon>
        <taxon>Panpulmonata</taxon>
        <taxon>Sacoglossa</taxon>
        <taxon>Placobranchoidea</taxon>
        <taxon>Plakobranchidae</taxon>
        <taxon>Elysia</taxon>
    </lineage>
</organism>
<dbReference type="PANTHER" id="PTHR24243">
    <property type="entry name" value="G-PROTEIN COUPLED RECEPTOR"/>
    <property type="match status" value="1"/>
</dbReference>
<dbReference type="PRINTS" id="PR00237">
    <property type="entry name" value="GPCRRHODOPSN"/>
</dbReference>
<feature type="transmembrane region" description="Helical" evidence="8">
    <location>
        <begin position="114"/>
        <end position="135"/>
    </location>
</feature>
<accession>A0AAV4GJ10</accession>
<evidence type="ECO:0000313" key="10">
    <source>
        <dbReference type="EMBL" id="GFR85513.1"/>
    </source>
</evidence>
<keyword evidence="3 8" id="KW-1133">Transmembrane helix</keyword>
<evidence type="ECO:0000313" key="11">
    <source>
        <dbReference type="Proteomes" id="UP000762676"/>
    </source>
</evidence>
<dbReference type="InterPro" id="IPR000276">
    <property type="entry name" value="GPCR_Rhodpsn"/>
</dbReference>
<sequence>MEDTGSLTSTLALSTLAQKHAALPYQNQYFMTIKLLAPLGPGIILFGLISNITNIVVFFKTGARDNVTILLLSLAMSDILFLLLISPSACGYVIRALHASHAWPFDRYILYYLLYWPAFTAYDISAFISVSLAAMRCACVAMPLKFKSLFTRTRTVKWVMFLVVLAVLLRIPVLTIYRISWRLDPSTNISSPYLEAVNNVHMSRINDILNRGIVIYVAYITMVTCVVVLTFKLYQASMVRRLYTATSHQWSTETPGKPDDQGLSSKDVQVIKSVVLVCTIFILSQLPFLLSSTTRLITPEFDNGRQFVYLFAMFSQINRICSYLNASLNIFVYYNCNSRFRHAFLSLFFDKRIGMYM</sequence>
<keyword evidence="11" id="KW-1185">Reference proteome</keyword>
<evidence type="ECO:0000259" key="9">
    <source>
        <dbReference type="PROSITE" id="PS50262"/>
    </source>
</evidence>
<feature type="transmembrane region" description="Helical" evidence="8">
    <location>
        <begin position="213"/>
        <end position="234"/>
    </location>
</feature>
<dbReference type="PROSITE" id="PS50262">
    <property type="entry name" value="G_PROTEIN_RECEP_F1_2"/>
    <property type="match status" value="1"/>
</dbReference>
<gene>
    <name evidence="10" type="ORF">ElyMa_006030300</name>
</gene>
<dbReference type="AlphaFoldDB" id="A0AAV4GJ10"/>
<comment type="subcellular location">
    <subcellularLocation>
        <location evidence="1">Membrane</location>
        <topology evidence="1">Multi-pass membrane protein</topology>
    </subcellularLocation>
</comment>
<dbReference type="Pfam" id="PF00001">
    <property type="entry name" value="7tm_1"/>
    <property type="match status" value="1"/>
</dbReference>
<evidence type="ECO:0000256" key="3">
    <source>
        <dbReference type="ARBA" id="ARBA00022989"/>
    </source>
</evidence>
<evidence type="ECO:0000256" key="5">
    <source>
        <dbReference type="ARBA" id="ARBA00023136"/>
    </source>
</evidence>
<evidence type="ECO:0000256" key="7">
    <source>
        <dbReference type="ARBA" id="ARBA00023224"/>
    </source>
</evidence>
<feature type="transmembrane region" description="Helical" evidence="8">
    <location>
        <begin position="156"/>
        <end position="177"/>
    </location>
</feature>
<dbReference type="InterPro" id="IPR017452">
    <property type="entry name" value="GPCR_Rhodpsn_7TM"/>
</dbReference>
<keyword evidence="5 8" id="KW-0472">Membrane</keyword>
<evidence type="ECO:0000256" key="8">
    <source>
        <dbReference type="SAM" id="Phobius"/>
    </source>
</evidence>
<evidence type="ECO:0000256" key="1">
    <source>
        <dbReference type="ARBA" id="ARBA00004141"/>
    </source>
</evidence>
<protein>
    <submittedName>
        <fullName evidence="10">Chemosensory receptor A</fullName>
    </submittedName>
</protein>
<keyword evidence="4" id="KW-0297">G-protein coupled receptor</keyword>
<dbReference type="Gene3D" id="1.20.1070.10">
    <property type="entry name" value="Rhodopsin 7-helix transmembrane proteins"/>
    <property type="match status" value="1"/>
</dbReference>